<protein>
    <submittedName>
        <fullName evidence="9">MFS transporter</fullName>
    </submittedName>
</protein>
<evidence type="ECO:0000313" key="10">
    <source>
        <dbReference type="Proteomes" id="UP000466307"/>
    </source>
</evidence>
<evidence type="ECO:0000256" key="2">
    <source>
        <dbReference type="ARBA" id="ARBA00022448"/>
    </source>
</evidence>
<keyword evidence="3" id="KW-1003">Cell membrane</keyword>
<feature type="transmembrane region" description="Helical" evidence="7">
    <location>
        <begin position="371"/>
        <end position="390"/>
    </location>
</feature>
<feature type="transmembrane region" description="Helical" evidence="7">
    <location>
        <begin position="162"/>
        <end position="182"/>
    </location>
</feature>
<dbReference type="PANTHER" id="PTHR23517:SF13">
    <property type="entry name" value="MAJOR FACILITATOR SUPERFAMILY MFS_1"/>
    <property type="match status" value="1"/>
</dbReference>
<feature type="transmembrane region" description="Helical" evidence="7">
    <location>
        <begin position="104"/>
        <end position="122"/>
    </location>
</feature>
<evidence type="ECO:0000256" key="5">
    <source>
        <dbReference type="ARBA" id="ARBA00022989"/>
    </source>
</evidence>
<comment type="caution">
    <text evidence="9">The sequence shown here is derived from an EMBL/GenBank/DDBJ whole genome shotgun (WGS) entry which is preliminary data.</text>
</comment>
<sequence length="413" mass="42700">MSRLHPHRAFWVITTTLVMVLFASAAPSPLYPVYQELWGFSSFTLTLVFAIYVVTMLISLLSVGSLSDHIGRRPVLAGALALLIVSMVLFLAADGVGILMAARALQGLATGAAIGTLTATVVDMQPSAKTGSAISGAAPAIGLAGGVAVAGILVQYAPAPRFLIYEITLALYAVLLIALLIVPETSERVGFSSRRHVATTLAPRASVPAEVRREFWIALPAFIATWSLGGLFLSLGSSVVAKVFDVDNHAQAGLLLFGFFCSAAITSLLITGRAPASKLTFGYPALAGGAVISLVGVLAGNLPTYVVGSLIAGSGFAGTYIGALDSVSNRTPAGQRGQVFSTVFIVSYVAFSVPAVIAGLLVGHVGLRETVIGYVTYVLALAVVGALITARMRRLASIRPDSGVQVSTADARV</sequence>
<dbReference type="PANTHER" id="PTHR23517">
    <property type="entry name" value="RESISTANCE PROTEIN MDTM, PUTATIVE-RELATED-RELATED"/>
    <property type="match status" value="1"/>
</dbReference>
<evidence type="ECO:0000313" key="9">
    <source>
        <dbReference type="EMBL" id="NDK92123.1"/>
    </source>
</evidence>
<evidence type="ECO:0000256" key="1">
    <source>
        <dbReference type="ARBA" id="ARBA00004651"/>
    </source>
</evidence>
<dbReference type="GO" id="GO:0022857">
    <property type="term" value="F:transmembrane transporter activity"/>
    <property type="evidence" value="ECO:0007669"/>
    <property type="project" value="InterPro"/>
</dbReference>
<dbReference type="RefSeq" id="WP_059038278.1">
    <property type="nucleotide sequence ID" value="NZ_JAADZU010000100.1"/>
</dbReference>
<feature type="transmembrane region" description="Helical" evidence="7">
    <location>
        <begin position="249"/>
        <end position="269"/>
    </location>
</feature>
<evidence type="ECO:0000259" key="8">
    <source>
        <dbReference type="PROSITE" id="PS50850"/>
    </source>
</evidence>
<comment type="subcellular location">
    <subcellularLocation>
        <location evidence="1">Cell membrane</location>
        <topology evidence="1">Multi-pass membrane protein</topology>
    </subcellularLocation>
</comment>
<dbReference type="SUPFAM" id="SSF103473">
    <property type="entry name" value="MFS general substrate transporter"/>
    <property type="match status" value="1"/>
</dbReference>
<proteinExistence type="predicted"/>
<feature type="transmembrane region" description="Helical" evidence="7">
    <location>
        <begin position="215"/>
        <end position="237"/>
    </location>
</feature>
<feature type="transmembrane region" description="Helical" evidence="7">
    <location>
        <begin position="281"/>
        <end position="299"/>
    </location>
</feature>
<feature type="transmembrane region" description="Helical" evidence="7">
    <location>
        <begin position="305"/>
        <end position="327"/>
    </location>
</feature>
<organism evidence="9 10">
    <name type="scientific">Gordonia desulfuricans</name>
    <dbReference type="NCBI Taxonomy" id="89051"/>
    <lineage>
        <taxon>Bacteria</taxon>
        <taxon>Bacillati</taxon>
        <taxon>Actinomycetota</taxon>
        <taxon>Actinomycetes</taxon>
        <taxon>Mycobacteriales</taxon>
        <taxon>Gordoniaceae</taxon>
        <taxon>Gordonia</taxon>
    </lineage>
</organism>
<feature type="transmembrane region" description="Helical" evidence="7">
    <location>
        <begin position="41"/>
        <end position="63"/>
    </location>
</feature>
<evidence type="ECO:0000256" key="7">
    <source>
        <dbReference type="SAM" id="Phobius"/>
    </source>
</evidence>
<dbReference type="EMBL" id="JAADZU010000100">
    <property type="protein sequence ID" value="NDK92123.1"/>
    <property type="molecule type" value="Genomic_DNA"/>
</dbReference>
<dbReference type="InterPro" id="IPR020846">
    <property type="entry name" value="MFS_dom"/>
</dbReference>
<dbReference type="InterPro" id="IPR036259">
    <property type="entry name" value="MFS_trans_sf"/>
</dbReference>
<accession>A0A7K3LV20</accession>
<keyword evidence="5 7" id="KW-1133">Transmembrane helix</keyword>
<feature type="transmembrane region" description="Helical" evidence="7">
    <location>
        <begin position="75"/>
        <end position="98"/>
    </location>
</feature>
<name>A0A7K3LV20_9ACTN</name>
<dbReference type="GO" id="GO:0005886">
    <property type="term" value="C:plasma membrane"/>
    <property type="evidence" value="ECO:0007669"/>
    <property type="project" value="UniProtKB-SubCell"/>
</dbReference>
<dbReference type="AlphaFoldDB" id="A0A7K3LV20"/>
<keyword evidence="2" id="KW-0813">Transport</keyword>
<feature type="transmembrane region" description="Helical" evidence="7">
    <location>
        <begin position="134"/>
        <end position="156"/>
    </location>
</feature>
<dbReference type="PROSITE" id="PS50850">
    <property type="entry name" value="MFS"/>
    <property type="match status" value="1"/>
</dbReference>
<evidence type="ECO:0000256" key="4">
    <source>
        <dbReference type="ARBA" id="ARBA00022692"/>
    </source>
</evidence>
<dbReference type="Pfam" id="PF07690">
    <property type="entry name" value="MFS_1"/>
    <property type="match status" value="1"/>
</dbReference>
<reference evidence="9 10" key="1">
    <citation type="submission" date="2020-01" db="EMBL/GenBank/DDBJ databases">
        <title>Investigation of new actinobacteria for the biodesulphurisation of diesel fuel.</title>
        <authorList>
            <person name="Athi Narayanan S.M."/>
        </authorList>
    </citation>
    <scope>NUCLEOTIDE SEQUENCE [LARGE SCALE GENOMIC DNA]</scope>
    <source>
        <strain evidence="9 10">213E</strain>
    </source>
</reference>
<keyword evidence="4 7" id="KW-0812">Transmembrane</keyword>
<dbReference type="InterPro" id="IPR050171">
    <property type="entry name" value="MFS_Transporters"/>
</dbReference>
<evidence type="ECO:0000256" key="3">
    <source>
        <dbReference type="ARBA" id="ARBA00022475"/>
    </source>
</evidence>
<gene>
    <name evidence="9" type="ORF">GYA93_21515</name>
</gene>
<feature type="domain" description="Major facilitator superfamily (MFS) profile" evidence="8">
    <location>
        <begin position="9"/>
        <end position="413"/>
    </location>
</feature>
<feature type="transmembrane region" description="Helical" evidence="7">
    <location>
        <begin position="339"/>
        <end position="365"/>
    </location>
</feature>
<dbReference type="InterPro" id="IPR011701">
    <property type="entry name" value="MFS"/>
</dbReference>
<evidence type="ECO:0000256" key="6">
    <source>
        <dbReference type="ARBA" id="ARBA00023136"/>
    </source>
</evidence>
<keyword evidence="10" id="KW-1185">Reference proteome</keyword>
<keyword evidence="6 7" id="KW-0472">Membrane</keyword>
<dbReference type="Proteomes" id="UP000466307">
    <property type="component" value="Unassembled WGS sequence"/>
</dbReference>
<dbReference type="Gene3D" id="1.20.1250.20">
    <property type="entry name" value="MFS general substrate transporter like domains"/>
    <property type="match status" value="1"/>
</dbReference>